<dbReference type="GO" id="GO:0005634">
    <property type="term" value="C:nucleus"/>
    <property type="evidence" value="ECO:0007669"/>
    <property type="project" value="UniProtKB-SubCell"/>
</dbReference>
<name>A0AAV9IV29_CYACA</name>
<protein>
    <recommendedName>
        <fullName evidence="6">Nuclear transcription factor Y subunit</fullName>
    </recommendedName>
</protein>
<evidence type="ECO:0000313" key="8">
    <source>
        <dbReference type="EMBL" id="KAK4535945.1"/>
    </source>
</evidence>
<keyword evidence="4 6" id="KW-0804">Transcription</keyword>
<comment type="subunit">
    <text evidence="6">Heterotrimer.</text>
</comment>
<dbReference type="SMART" id="SM00521">
    <property type="entry name" value="CBF"/>
    <property type="match status" value="1"/>
</dbReference>
<comment type="function">
    <text evidence="6">Component of the sequence-specific heterotrimeric transcription factor (NF-Y) which specifically recognizes a 5'-CCAAT-3' box motif found in the promoters of its target genes.</text>
</comment>
<dbReference type="Proteomes" id="UP001301350">
    <property type="component" value="Unassembled WGS sequence"/>
</dbReference>
<feature type="compositionally biased region" description="Basic residues" evidence="7">
    <location>
        <begin position="223"/>
        <end position="247"/>
    </location>
</feature>
<dbReference type="InterPro" id="IPR001289">
    <property type="entry name" value="NFYA"/>
</dbReference>
<evidence type="ECO:0000256" key="2">
    <source>
        <dbReference type="ARBA" id="ARBA00023015"/>
    </source>
</evidence>
<accession>A0AAV9IV29</accession>
<keyword evidence="9" id="KW-1185">Reference proteome</keyword>
<proteinExistence type="inferred from homology"/>
<evidence type="ECO:0000256" key="6">
    <source>
        <dbReference type="RuleBase" id="RU367155"/>
    </source>
</evidence>
<dbReference type="GO" id="GO:0003677">
    <property type="term" value="F:DNA binding"/>
    <property type="evidence" value="ECO:0007669"/>
    <property type="project" value="UniProtKB-KW"/>
</dbReference>
<dbReference type="PANTHER" id="PTHR12632">
    <property type="entry name" value="TRANSCRIPTION FACTOR NF-Y ALPHA-RELATED"/>
    <property type="match status" value="1"/>
</dbReference>
<feature type="region of interest" description="Disordered" evidence="7">
    <location>
        <begin position="86"/>
        <end position="115"/>
    </location>
</feature>
<dbReference type="PROSITE" id="PS51152">
    <property type="entry name" value="NFYA_HAP2_2"/>
    <property type="match status" value="1"/>
</dbReference>
<sequence>MSEAGASSRERCFAISERDEQRQVLVTPSPLLAPLRGSSYTSWGSPLPVPRPWWNAAREWRVPVQPQPLQAVPLRISSPLVSPLPRRSHSCGSLTMPPPRSDAAPPESWPQAQGRLPPLSELQRLIAERKATRTLSAASSWSPLAAERIWLPPPPWRASKGRYANARQYHRIVKRREQRFREMRRMSHATEVTPWADSSAKRAANADATSTQSESATVASRPNRMHPRKPRRFRHPSRRAHAMRRPRAPNGRFLSRREYVRGSGIPSGPTAEVQSQVSSRLGPPSATSGGTATRVSDLESSTTRTSESDDSAGAGKNS</sequence>
<reference evidence="8 9" key="1">
    <citation type="submission" date="2022-07" db="EMBL/GenBank/DDBJ databases">
        <title>Genome-wide signatures of adaptation to extreme environments.</title>
        <authorList>
            <person name="Cho C.H."/>
            <person name="Yoon H.S."/>
        </authorList>
    </citation>
    <scope>NUCLEOTIDE SEQUENCE [LARGE SCALE GENOMIC DNA]</scope>
    <source>
        <strain evidence="8 9">DBV 063 E5</strain>
    </source>
</reference>
<organism evidence="8 9">
    <name type="scientific">Cyanidium caldarium</name>
    <name type="common">Red alga</name>
    <dbReference type="NCBI Taxonomy" id="2771"/>
    <lineage>
        <taxon>Eukaryota</taxon>
        <taxon>Rhodophyta</taxon>
        <taxon>Bangiophyceae</taxon>
        <taxon>Cyanidiales</taxon>
        <taxon>Cyanidiaceae</taxon>
        <taxon>Cyanidium</taxon>
    </lineage>
</organism>
<evidence type="ECO:0000256" key="7">
    <source>
        <dbReference type="SAM" id="MobiDB-lite"/>
    </source>
</evidence>
<comment type="similarity">
    <text evidence="6">Belongs to the NFYA/HAP2 subunit family.</text>
</comment>
<dbReference type="GO" id="GO:0003700">
    <property type="term" value="F:DNA-binding transcription factor activity"/>
    <property type="evidence" value="ECO:0007669"/>
    <property type="project" value="UniProtKB-UniRule"/>
</dbReference>
<evidence type="ECO:0000256" key="3">
    <source>
        <dbReference type="ARBA" id="ARBA00023125"/>
    </source>
</evidence>
<feature type="compositionally biased region" description="Polar residues" evidence="7">
    <location>
        <begin position="272"/>
        <end position="294"/>
    </location>
</feature>
<dbReference type="AlphaFoldDB" id="A0AAV9IV29"/>
<evidence type="ECO:0000256" key="1">
    <source>
        <dbReference type="ARBA" id="ARBA00004123"/>
    </source>
</evidence>
<dbReference type="Gene3D" id="6.10.250.2430">
    <property type="match status" value="1"/>
</dbReference>
<keyword evidence="2 6" id="KW-0805">Transcription regulation</keyword>
<feature type="region of interest" description="Disordered" evidence="7">
    <location>
        <begin position="180"/>
        <end position="318"/>
    </location>
</feature>
<evidence type="ECO:0000256" key="4">
    <source>
        <dbReference type="ARBA" id="ARBA00023163"/>
    </source>
</evidence>
<evidence type="ECO:0000313" key="9">
    <source>
        <dbReference type="Proteomes" id="UP001301350"/>
    </source>
</evidence>
<dbReference type="Pfam" id="PF02045">
    <property type="entry name" value="CBFB_NFYA"/>
    <property type="match status" value="1"/>
</dbReference>
<gene>
    <name evidence="8" type="ORF">CDCA_CDCA06G1970</name>
</gene>
<evidence type="ECO:0000256" key="5">
    <source>
        <dbReference type="ARBA" id="ARBA00023242"/>
    </source>
</evidence>
<feature type="compositionally biased region" description="Polar residues" evidence="7">
    <location>
        <begin position="207"/>
        <end position="220"/>
    </location>
</feature>
<keyword evidence="3 6" id="KW-0238">DNA-binding</keyword>
<comment type="caution">
    <text evidence="8">The sequence shown here is derived from an EMBL/GenBank/DDBJ whole genome shotgun (WGS) entry which is preliminary data.</text>
</comment>
<comment type="subcellular location">
    <subcellularLocation>
        <location evidence="1 6">Nucleus</location>
    </subcellularLocation>
</comment>
<keyword evidence="5 6" id="KW-0539">Nucleus</keyword>
<dbReference type="EMBL" id="JANCYW010000006">
    <property type="protein sequence ID" value="KAK4535945.1"/>
    <property type="molecule type" value="Genomic_DNA"/>
</dbReference>